<dbReference type="PANTHER" id="PTHR11907">
    <property type="entry name" value="AMIDOPHOSPHORIBOSYLTRANSFERASE"/>
    <property type="match status" value="1"/>
</dbReference>
<dbReference type="InterPro" id="IPR029057">
    <property type="entry name" value="PRTase-like"/>
</dbReference>
<dbReference type="UniPathway" id="UPA00074">
    <property type="reaction ID" value="UER00124"/>
</dbReference>
<feature type="domain" description="Glutamine amidotransferase type-2" evidence="11">
    <location>
        <begin position="2"/>
        <end position="234"/>
    </location>
</feature>
<dbReference type="GO" id="GO:0009113">
    <property type="term" value="P:purine nucleobase biosynthetic process"/>
    <property type="evidence" value="ECO:0007669"/>
    <property type="project" value="UniProtKB-UniRule"/>
</dbReference>
<gene>
    <name evidence="7" type="primary">purF</name>
    <name evidence="12" type="ORF">AO384_2024</name>
</gene>
<dbReference type="InterPro" id="IPR005854">
    <property type="entry name" value="PurF"/>
</dbReference>
<name>A0A198UHG4_MORCA</name>
<feature type="binding site" evidence="7 10">
    <location>
        <position position="368"/>
    </location>
    <ligand>
        <name>Mg(2+)</name>
        <dbReference type="ChEBI" id="CHEBI:18420"/>
    </ligand>
</feature>
<evidence type="ECO:0000256" key="5">
    <source>
        <dbReference type="ARBA" id="ARBA00022755"/>
    </source>
</evidence>
<dbReference type="EMBL" id="LXHC01000028">
    <property type="protein sequence ID" value="OAU94667.1"/>
    <property type="molecule type" value="Genomic_DNA"/>
</dbReference>
<evidence type="ECO:0000256" key="3">
    <source>
        <dbReference type="ARBA" id="ARBA00022676"/>
    </source>
</evidence>
<comment type="caution">
    <text evidence="12">The sequence shown here is derived from an EMBL/GenBank/DDBJ whole genome shotgun (WGS) entry which is preliminary data.</text>
</comment>
<dbReference type="InterPro" id="IPR029055">
    <property type="entry name" value="Ntn_hydrolases_N"/>
</dbReference>
<keyword evidence="7 10" id="KW-0479">Metal-binding</keyword>
<dbReference type="Pfam" id="PF13522">
    <property type="entry name" value="GATase_6"/>
    <property type="match status" value="1"/>
</dbReference>
<evidence type="ECO:0000313" key="12">
    <source>
        <dbReference type="EMBL" id="OAU94667.1"/>
    </source>
</evidence>
<feature type="binding site" evidence="7 10">
    <location>
        <position position="369"/>
    </location>
    <ligand>
        <name>Mg(2+)</name>
        <dbReference type="ChEBI" id="CHEBI:18420"/>
    </ligand>
</feature>
<sequence length="509" mass="56785">MCGVIGVMAHEPVNQMLYDGLTMLQHRGQDAAGIVTLKDNRFYLRKDNGMVRDVFLNQHMVRLVGNCGIGHVRYPTAGTSSTAEAQPLYVNSPYGITLAHNGNLTNAEKLARELYEEDRRHLNTQSDSEVLLNIFAHELQKFTKPALASGDIFKALTKLYKRCEGAFGVVALITGHGLVAFRDPNGIRPLIYGRRLTEKGIEYMVASESVALQALGFEVVRDIAPGEAIFIDLNHSLHTHQCVPVEEGQYTPCIFEYVYFARPDSIIDNISVHKARMRMGEKLADQILREWGEDHGIDVVIPIPDTSRNSALELAVRLNVKYREGFNKNRYIGRTFIMPGQQQRKKSVRQKLNAVPLEFKNKNVLLVDDSIVRGTTCYEIIQMARDAGAKNVFFASAAPPVMYPNVYGIDMPVRSELISSGRSVEEVREIIGADRLIFQDLDDLIESVSDTKHSRVDGFDCSVFDGKYIAGNIDEAYLTDLQNKRNDAVKDKGVTLVDTPVDMTGVSAV</sequence>
<dbReference type="GO" id="GO:0000287">
    <property type="term" value="F:magnesium ion binding"/>
    <property type="evidence" value="ECO:0007669"/>
    <property type="project" value="UniProtKB-UniRule"/>
</dbReference>
<evidence type="ECO:0000256" key="6">
    <source>
        <dbReference type="ARBA" id="ARBA00022962"/>
    </source>
</evidence>
<dbReference type="SUPFAM" id="SSF56235">
    <property type="entry name" value="N-terminal nucleophile aminohydrolases (Ntn hydrolases)"/>
    <property type="match status" value="1"/>
</dbReference>
<dbReference type="PROSITE" id="PS51278">
    <property type="entry name" value="GATASE_TYPE_2"/>
    <property type="match status" value="1"/>
</dbReference>
<dbReference type="Gene3D" id="3.40.50.2020">
    <property type="match status" value="1"/>
</dbReference>
<dbReference type="EC" id="2.4.2.14" evidence="7"/>
<comment type="pathway">
    <text evidence="1 7 8">Purine metabolism; IMP biosynthesis via de novo pathway; N(1)-(5-phospho-D-ribosyl)glycinamide from 5-phospho-alpha-D-ribose 1-diphosphate: step 1/2.</text>
</comment>
<keyword evidence="13" id="KW-1185">Reference proteome</keyword>
<keyword evidence="6 7" id="KW-0315">Glutamine amidotransferase</keyword>
<accession>A0A198UHG4</accession>
<evidence type="ECO:0000256" key="4">
    <source>
        <dbReference type="ARBA" id="ARBA00022679"/>
    </source>
</evidence>
<dbReference type="InterPro" id="IPR017932">
    <property type="entry name" value="GATase_2_dom"/>
</dbReference>
<evidence type="ECO:0000313" key="13">
    <source>
        <dbReference type="Proteomes" id="UP000078228"/>
    </source>
</evidence>
<keyword evidence="7 10" id="KW-0460">Magnesium</keyword>
<dbReference type="CDD" id="cd06223">
    <property type="entry name" value="PRTases_typeI"/>
    <property type="match status" value="1"/>
</dbReference>
<evidence type="ECO:0000256" key="2">
    <source>
        <dbReference type="ARBA" id="ARBA00010138"/>
    </source>
</evidence>
<keyword evidence="3 7" id="KW-0328">Glycosyltransferase</keyword>
<dbReference type="OrthoDB" id="9801213at2"/>
<comment type="similarity">
    <text evidence="2 7 8">In the C-terminal section; belongs to the purine/pyrimidine phosphoribosyltransferase family.</text>
</comment>
<comment type="catalytic activity">
    <reaction evidence="7 8">
        <text>5-phospho-beta-D-ribosylamine + L-glutamate + diphosphate = 5-phospho-alpha-D-ribose 1-diphosphate + L-glutamine + H2O</text>
        <dbReference type="Rhea" id="RHEA:14905"/>
        <dbReference type="ChEBI" id="CHEBI:15377"/>
        <dbReference type="ChEBI" id="CHEBI:29985"/>
        <dbReference type="ChEBI" id="CHEBI:33019"/>
        <dbReference type="ChEBI" id="CHEBI:58017"/>
        <dbReference type="ChEBI" id="CHEBI:58359"/>
        <dbReference type="ChEBI" id="CHEBI:58681"/>
        <dbReference type="EC" id="2.4.2.14"/>
    </reaction>
</comment>
<evidence type="ECO:0000256" key="7">
    <source>
        <dbReference type="HAMAP-Rule" id="MF_01931"/>
    </source>
</evidence>
<dbReference type="InterPro" id="IPR000836">
    <property type="entry name" value="PRTase_dom"/>
</dbReference>
<dbReference type="CDD" id="cd00715">
    <property type="entry name" value="GPATase_N"/>
    <property type="match status" value="1"/>
</dbReference>
<feature type="active site" description="Nucleophile" evidence="7 9">
    <location>
        <position position="2"/>
    </location>
</feature>
<comment type="cofactor">
    <cofactor evidence="7 10">
        <name>Mg(2+)</name>
        <dbReference type="ChEBI" id="CHEBI:18420"/>
    </cofactor>
    <text evidence="7 10">Binds 1 Mg(2+) ion per subunit.</text>
</comment>
<dbReference type="AlphaFoldDB" id="A0A198UHG4"/>
<dbReference type="HAMAP" id="MF_01931">
    <property type="entry name" value="PurF"/>
    <property type="match status" value="1"/>
</dbReference>
<evidence type="ECO:0000256" key="10">
    <source>
        <dbReference type="PIRSR" id="PIRSR000485-2"/>
    </source>
</evidence>
<keyword evidence="5 7" id="KW-0658">Purine biosynthesis</keyword>
<dbReference type="Gene3D" id="3.60.20.10">
    <property type="entry name" value="Glutamine Phosphoribosylpyrophosphate, subunit 1, domain 1"/>
    <property type="match status" value="1"/>
</dbReference>
<dbReference type="InterPro" id="IPR035584">
    <property type="entry name" value="PurF_N"/>
</dbReference>
<dbReference type="Pfam" id="PF00156">
    <property type="entry name" value="Pribosyltran"/>
    <property type="match status" value="1"/>
</dbReference>
<protein>
    <recommendedName>
        <fullName evidence="7">Amidophosphoribosyltransferase</fullName>
        <shortName evidence="7">ATase</shortName>
        <ecNumber evidence="7">2.4.2.14</ecNumber>
    </recommendedName>
    <alternativeName>
        <fullName evidence="7">Glutamine phosphoribosylpyrophosphate amidotransferase</fullName>
        <shortName evidence="7">GPATase</shortName>
    </alternativeName>
</protein>
<evidence type="ECO:0000256" key="1">
    <source>
        <dbReference type="ARBA" id="ARBA00005209"/>
    </source>
</evidence>
<dbReference type="SUPFAM" id="SSF53271">
    <property type="entry name" value="PRTase-like"/>
    <property type="match status" value="1"/>
</dbReference>
<dbReference type="Proteomes" id="UP000078228">
    <property type="component" value="Unassembled WGS sequence"/>
</dbReference>
<dbReference type="GO" id="GO:0004044">
    <property type="term" value="F:amidophosphoribosyltransferase activity"/>
    <property type="evidence" value="ECO:0007669"/>
    <property type="project" value="UniProtKB-UniRule"/>
</dbReference>
<dbReference type="RefSeq" id="WP_064611703.1">
    <property type="nucleotide sequence ID" value="NZ_LXHB01000122.1"/>
</dbReference>
<comment type="function">
    <text evidence="7">Catalyzes the formation of phosphoribosylamine from phosphoribosylpyrophosphate (PRPP) and glutamine.</text>
</comment>
<dbReference type="PIRSF" id="PIRSF000485">
    <property type="entry name" value="Amd_phspho_trans"/>
    <property type="match status" value="1"/>
</dbReference>
<evidence type="ECO:0000259" key="11">
    <source>
        <dbReference type="PROSITE" id="PS51278"/>
    </source>
</evidence>
<evidence type="ECO:0000256" key="9">
    <source>
        <dbReference type="PIRSR" id="PIRSR000485-1"/>
    </source>
</evidence>
<reference evidence="12 13" key="1">
    <citation type="journal article" date="2016" name="Genome Biol. Evol.">
        <title>Comparative Genomic Analyses of the Moraxella catarrhalis Serosensitive and Seroresistant Lineages Demonstrate Their Independent Evolution.</title>
        <authorList>
            <person name="Earl J.P."/>
            <person name="de Vries S.P."/>
            <person name="Ahmed A."/>
            <person name="Powell E."/>
            <person name="Schultz M.P."/>
            <person name="Hermans P.W."/>
            <person name="Hill D.J."/>
            <person name="Zhou Z."/>
            <person name="Constantinidou C.I."/>
            <person name="Hu F.Z."/>
            <person name="Bootsma H.J."/>
            <person name="Ehrlich G.D."/>
        </authorList>
    </citation>
    <scope>NUCLEOTIDE SEQUENCE [LARGE SCALE GENOMIC DNA]</scope>
    <source>
        <strain evidence="12 13">Z7542</strain>
    </source>
</reference>
<dbReference type="GO" id="GO:0006189">
    <property type="term" value="P:'de novo' IMP biosynthetic process"/>
    <property type="evidence" value="ECO:0007669"/>
    <property type="project" value="UniProtKB-UniRule"/>
</dbReference>
<evidence type="ECO:0000256" key="8">
    <source>
        <dbReference type="PIRNR" id="PIRNR000485"/>
    </source>
</evidence>
<dbReference type="NCBIfam" id="TIGR01134">
    <property type="entry name" value="purF"/>
    <property type="match status" value="1"/>
</dbReference>
<feature type="binding site" evidence="7 10">
    <location>
        <position position="306"/>
    </location>
    <ligand>
        <name>Mg(2+)</name>
        <dbReference type="ChEBI" id="CHEBI:18420"/>
    </ligand>
</feature>
<keyword evidence="4 7" id="KW-0808">Transferase</keyword>
<organism evidence="12 13">
    <name type="scientific">Moraxella catarrhalis</name>
    <name type="common">Branhamella catarrhalis</name>
    <dbReference type="NCBI Taxonomy" id="480"/>
    <lineage>
        <taxon>Bacteria</taxon>
        <taxon>Pseudomonadati</taxon>
        <taxon>Pseudomonadota</taxon>
        <taxon>Gammaproteobacteria</taxon>
        <taxon>Moraxellales</taxon>
        <taxon>Moraxellaceae</taxon>
        <taxon>Moraxella</taxon>
    </lineage>
</organism>
<proteinExistence type="inferred from homology"/>
<dbReference type="eggNOG" id="COG0034">
    <property type="taxonomic scope" value="Bacteria"/>
</dbReference>
<comment type="caution">
    <text evidence="7">Lacks conserved residue(s) required for the propagation of feature annotation.</text>
</comment>
<dbReference type="PATRIC" id="fig|480.237.peg.262"/>